<dbReference type="KEGG" id="cvt:B843_02820"/>
<accession>W5XZ87</accession>
<keyword evidence="1" id="KW-0812">Transmembrane</keyword>
<dbReference type="STRING" id="1224164.B843_02820"/>
<keyword evidence="3" id="KW-1185">Reference proteome</keyword>
<keyword evidence="1" id="KW-1133">Transmembrane helix</keyword>
<keyword evidence="1" id="KW-0472">Membrane</keyword>
<gene>
    <name evidence="2" type="ORF">B843_02820</name>
</gene>
<evidence type="ECO:0000313" key="2">
    <source>
        <dbReference type="EMBL" id="AHI21955.1"/>
    </source>
</evidence>
<name>W5XZ87_9CORY</name>
<organism evidence="2 3">
    <name type="scientific">Corynebacterium vitaeruminis DSM 20294</name>
    <dbReference type="NCBI Taxonomy" id="1224164"/>
    <lineage>
        <taxon>Bacteria</taxon>
        <taxon>Bacillati</taxon>
        <taxon>Actinomycetota</taxon>
        <taxon>Actinomycetes</taxon>
        <taxon>Mycobacteriales</taxon>
        <taxon>Corynebacteriaceae</taxon>
        <taxon>Corynebacterium</taxon>
    </lineage>
</organism>
<dbReference type="RefSeq" id="WP_025252011.1">
    <property type="nucleotide sequence ID" value="NZ_CP004353.1"/>
</dbReference>
<dbReference type="Proteomes" id="UP000019222">
    <property type="component" value="Chromosome"/>
</dbReference>
<dbReference type="eggNOG" id="ENOG5031MVF">
    <property type="taxonomic scope" value="Bacteria"/>
</dbReference>
<proteinExistence type="predicted"/>
<dbReference type="EMBL" id="CP004353">
    <property type="protein sequence ID" value="AHI21955.1"/>
    <property type="molecule type" value="Genomic_DNA"/>
</dbReference>
<evidence type="ECO:0000256" key="1">
    <source>
        <dbReference type="SAM" id="Phobius"/>
    </source>
</evidence>
<dbReference type="HOGENOM" id="CLU_210183_0_0_11"/>
<reference evidence="2 3" key="1">
    <citation type="submission" date="2013-02" db="EMBL/GenBank/DDBJ databases">
        <title>The complete genome sequence of Corynebacterium vitaeruminis DSM 20294.</title>
        <authorList>
            <person name="Ruckert C."/>
            <person name="Albersmeier A."/>
            <person name="Kalinowski J."/>
        </authorList>
    </citation>
    <scope>NUCLEOTIDE SEQUENCE [LARGE SCALE GENOMIC DNA]</scope>
    <source>
        <strain evidence="3">ATCC 10234</strain>
    </source>
</reference>
<dbReference type="AlphaFoldDB" id="W5XZ87"/>
<dbReference type="PATRIC" id="fig|1224164.3.peg.558"/>
<feature type="transmembrane region" description="Helical" evidence="1">
    <location>
        <begin position="5"/>
        <end position="23"/>
    </location>
</feature>
<feature type="transmembrane region" description="Helical" evidence="1">
    <location>
        <begin position="29"/>
        <end position="52"/>
    </location>
</feature>
<protein>
    <submittedName>
        <fullName evidence="2">Putative secreted protein</fullName>
    </submittedName>
</protein>
<sequence length="59" mass="6182">MRAKGLVYLILGIVLIAVSFLMLGNHDVAAIIGALVMGIGGASVVASLNYLFGHKPRMQ</sequence>
<evidence type="ECO:0000313" key="3">
    <source>
        <dbReference type="Proteomes" id="UP000019222"/>
    </source>
</evidence>